<dbReference type="GO" id="GO:0007409">
    <property type="term" value="P:axonogenesis"/>
    <property type="evidence" value="ECO:0007669"/>
    <property type="project" value="UniProtKB-ARBA"/>
</dbReference>
<dbReference type="GO" id="GO:0005886">
    <property type="term" value="C:plasma membrane"/>
    <property type="evidence" value="ECO:0007669"/>
    <property type="project" value="UniProtKB-SubCell"/>
</dbReference>
<comment type="subcellular location">
    <subcellularLocation>
        <location evidence="1">Cell membrane</location>
        <topology evidence="1">Single-pass type I membrane protein</topology>
    </subcellularLocation>
</comment>
<dbReference type="Proteomes" id="UP000663877">
    <property type="component" value="Unassembled WGS sequence"/>
</dbReference>
<evidence type="ECO:0000256" key="4">
    <source>
        <dbReference type="ARBA" id="ARBA00022536"/>
    </source>
</evidence>
<dbReference type="GO" id="GO:0005576">
    <property type="term" value="C:extracellular region"/>
    <property type="evidence" value="ECO:0007669"/>
    <property type="project" value="InterPro"/>
</dbReference>
<dbReference type="GO" id="GO:0046872">
    <property type="term" value="F:metal ion binding"/>
    <property type="evidence" value="ECO:0007669"/>
    <property type="project" value="UniProtKB-KW"/>
</dbReference>
<keyword evidence="12 14" id="KW-1015">Disulfide bond</keyword>
<gene>
    <name evidence="17" type="ORF">BJG266_LOCUS24039</name>
    <name evidence="18" type="ORF">QVE165_LOCUS29065</name>
</gene>
<dbReference type="SMART" id="SM00494">
    <property type="entry name" value="ChtBD2"/>
    <property type="match status" value="1"/>
</dbReference>
<dbReference type="SMART" id="SM00181">
    <property type="entry name" value="EGF"/>
    <property type="match status" value="1"/>
</dbReference>
<evidence type="ECO:0000256" key="10">
    <source>
        <dbReference type="ARBA" id="ARBA00022989"/>
    </source>
</evidence>
<evidence type="ECO:0000256" key="13">
    <source>
        <dbReference type="ARBA" id="ARBA00023180"/>
    </source>
</evidence>
<dbReference type="AlphaFoldDB" id="A0A815ALR2"/>
<comment type="caution">
    <text evidence="14">Lacks conserved residue(s) required for the propagation of feature annotation.</text>
</comment>
<evidence type="ECO:0000256" key="15">
    <source>
        <dbReference type="SAM" id="SignalP"/>
    </source>
</evidence>
<feature type="disulfide bond" evidence="14">
    <location>
        <begin position="193"/>
        <end position="202"/>
    </location>
</feature>
<dbReference type="Gene3D" id="2.170.140.10">
    <property type="entry name" value="Chitin binding domain"/>
    <property type="match status" value="1"/>
</dbReference>
<keyword evidence="19" id="KW-1185">Reference proteome</keyword>
<keyword evidence="13" id="KW-0325">Glycoprotein</keyword>
<keyword evidence="8" id="KW-0677">Repeat</keyword>
<dbReference type="SUPFAM" id="SSF57196">
    <property type="entry name" value="EGF/Laminin"/>
    <property type="match status" value="1"/>
</dbReference>
<keyword evidence="10" id="KW-1133">Transmembrane helix</keyword>
<dbReference type="PROSITE" id="PS00022">
    <property type="entry name" value="EGF_1"/>
    <property type="match status" value="1"/>
</dbReference>
<evidence type="ECO:0000256" key="11">
    <source>
        <dbReference type="ARBA" id="ARBA00023136"/>
    </source>
</evidence>
<keyword evidence="5" id="KW-0812">Transmembrane</keyword>
<evidence type="ECO:0000256" key="12">
    <source>
        <dbReference type="ARBA" id="ARBA00023157"/>
    </source>
</evidence>
<dbReference type="FunFam" id="2.10.25.10:FF:000659">
    <property type="entry name" value="Crumbs cell polarity complex component 2b"/>
    <property type="match status" value="1"/>
</dbReference>
<dbReference type="Proteomes" id="UP000663832">
    <property type="component" value="Unassembled WGS sequence"/>
</dbReference>
<evidence type="ECO:0000313" key="18">
    <source>
        <dbReference type="EMBL" id="CAF1261307.1"/>
    </source>
</evidence>
<evidence type="ECO:0000256" key="6">
    <source>
        <dbReference type="ARBA" id="ARBA00022723"/>
    </source>
</evidence>
<dbReference type="InterPro" id="IPR002557">
    <property type="entry name" value="Chitin-bd_dom"/>
</dbReference>
<dbReference type="Gene3D" id="2.10.25.10">
    <property type="entry name" value="Laminin"/>
    <property type="match status" value="1"/>
</dbReference>
<keyword evidence="6" id="KW-0479">Metal-binding</keyword>
<dbReference type="InterPro" id="IPR036508">
    <property type="entry name" value="Chitin-bd_dom_sf"/>
</dbReference>
<dbReference type="Pfam" id="PF01607">
    <property type="entry name" value="CBM_14"/>
    <property type="match status" value="1"/>
</dbReference>
<evidence type="ECO:0000313" key="17">
    <source>
        <dbReference type="EMBL" id="CAF1150044.1"/>
    </source>
</evidence>
<evidence type="ECO:0000256" key="3">
    <source>
        <dbReference type="ARBA" id="ARBA00022475"/>
    </source>
</evidence>
<organism evidence="18 19">
    <name type="scientific">Adineta steineri</name>
    <dbReference type="NCBI Taxonomy" id="433720"/>
    <lineage>
        <taxon>Eukaryota</taxon>
        <taxon>Metazoa</taxon>
        <taxon>Spiralia</taxon>
        <taxon>Gnathifera</taxon>
        <taxon>Rotifera</taxon>
        <taxon>Eurotatoria</taxon>
        <taxon>Bdelloidea</taxon>
        <taxon>Adinetida</taxon>
        <taxon>Adinetidae</taxon>
        <taxon>Adineta</taxon>
    </lineage>
</organism>
<comment type="caution">
    <text evidence="18">The sequence shown here is derived from an EMBL/GenBank/DDBJ whole genome shotgun (WGS) entry which is preliminary data.</text>
</comment>
<keyword evidence="3" id="KW-1003">Cell membrane</keyword>
<sequence>MAWISLICLLALSSAAFGRSSYGSYSAPSVMRDLPVESNYGSAPTFQRELIETVRDLPLTSSYGSSYSAPRKMMIQSDIRPRVFPSQEQLMFEQREALKLKIAESTITTEADNLCRGQRAETVIPLDGGIRFVVCLDEGKGHEQWCPKGLLYHPEQRRCERKLGPLESPCVSSPCLNNGQCIPTDTHSYKCECPTGFDGKICELDATVCHTQQPCGSSFETKCQSFRFGAGLTHMCIFEGGRAYGFSAGHVHQSPCNGIQGTFPLAFSDKGFIMCDNDMHVESCPGGTIFDDLNKACVWPDMEGIIAPLAEEQTKSVSYDLYPTVSRPMPVFEQPKLFRDLPVKSSYGSSYSEPKVFRDLPIKSSYGSSYSEPKVFRDLPIQSSYGAPLVEKSIILADEPKVEYGAKTEFVVPQQERLIEPVVSSYGAPRMHKQTFFQKPTIRSFDRLPSSGY</sequence>
<evidence type="ECO:0000256" key="7">
    <source>
        <dbReference type="ARBA" id="ARBA00022729"/>
    </source>
</evidence>
<dbReference type="GO" id="GO:0008061">
    <property type="term" value="F:chitin binding"/>
    <property type="evidence" value="ECO:0007669"/>
    <property type="project" value="InterPro"/>
</dbReference>
<dbReference type="CDD" id="cd00054">
    <property type="entry name" value="EGF_CA"/>
    <property type="match status" value="1"/>
</dbReference>
<dbReference type="EMBL" id="CAJNOI010000167">
    <property type="protein sequence ID" value="CAF1150044.1"/>
    <property type="molecule type" value="Genomic_DNA"/>
</dbReference>
<proteinExistence type="predicted"/>
<evidence type="ECO:0000256" key="2">
    <source>
        <dbReference type="ARBA" id="ARBA00022473"/>
    </source>
</evidence>
<keyword evidence="9" id="KW-0106">Calcium</keyword>
<feature type="chain" id="PRO_5035604483" description="EGF-like domain-containing protein" evidence="15">
    <location>
        <begin position="19"/>
        <end position="453"/>
    </location>
</feature>
<feature type="signal peptide" evidence="15">
    <location>
        <begin position="1"/>
        <end position="18"/>
    </location>
</feature>
<dbReference type="SUPFAM" id="SSF57625">
    <property type="entry name" value="Invertebrate chitin-binding proteins"/>
    <property type="match status" value="2"/>
</dbReference>
<keyword evidence="2" id="KW-0217">Developmental protein</keyword>
<evidence type="ECO:0000313" key="19">
    <source>
        <dbReference type="Proteomes" id="UP000663832"/>
    </source>
</evidence>
<keyword evidence="11" id="KW-0472">Membrane</keyword>
<evidence type="ECO:0000259" key="16">
    <source>
        <dbReference type="PROSITE" id="PS50026"/>
    </source>
</evidence>
<evidence type="ECO:0000256" key="8">
    <source>
        <dbReference type="ARBA" id="ARBA00022737"/>
    </source>
</evidence>
<accession>A0A815ALR2</accession>
<dbReference type="PROSITE" id="PS50026">
    <property type="entry name" value="EGF_3"/>
    <property type="match status" value="1"/>
</dbReference>
<evidence type="ECO:0000256" key="1">
    <source>
        <dbReference type="ARBA" id="ARBA00004251"/>
    </source>
</evidence>
<dbReference type="Pfam" id="PF00008">
    <property type="entry name" value="EGF"/>
    <property type="match status" value="1"/>
</dbReference>
<protein>
    <recommendedName>
        <fullName evidence="16">EGF-like domain-containing protein</fullName>
    </recommendedName>
</protein>
<evidence type="ECO:0000256" key="9">
    <source>
        <dbReference type="ARBA" id="ARBA00022837"/>
    </source>
</evidence>
<dbReference type="InterPro" id="IPR000742">
    <property type="entry name" value="EGF"/>
</dbReference>
<feature type="domain" description="EGF-like" evidence="16">
    <location>
        <begin position="166"/>
        <end position="203"/>
    </location>
</feature>
<dbReference type="EMBL" id="CAJNOM010000231">
    <property type="protein sequence ID" value="CAF1261307.1"/>
    <property type="molecule type" value="Genomic_DNA"/>
</dbReference>
<name>A0A815ALR2_9BILA</name>
<reference evidence="18" key="1">
    <citation type="submission" date="2021-02" db="EMBL/GenBank/DDBJ databases">
        <authorList>
            <person name="Nowell W R."/>
        </authorList>
    </citation>
    <scope>NUCLEOTIDE SEQUENCE</scope>
</reference>
<keyword evidence="4 14" id="KW-0245">EGF-like domain</keyword>
<evidence type="ECO:0000256" key="14">
    <source>
        <dbReference type="PROSITE-ProRule" id="PRU00076"/>
    </source>
</evidence>
<dbReference type="PROSITE" id="PS01186">
    <property type="entry name" value="EGF_2"/>
    <property type="match status" value="1"/>
</dbReference>
<keyword evidence="7 15" id="KW-0732">Signal</keyword>
<evidence type="ECO:0000256" key="5">
    <source>
        <dbReference type="ARBA" id="ARBA00022692"/>
    </source>
</evidence>
<dbReference type="OrthoDB" id="283575at2759"/>